<keyword evidence="1" id="KW-1133">Transmembrane helix</keyword>
<reference evidence="2" key="1">
    <citation type="submission" date="2014-08" db="EMBL/GenBank/DDBJ databases">
        <authorList>
            <person name="Sharma Rahul"/>
            <person name="Thines Marco"/>
        </authorList>
    </citation>
    <scope>NUCLEOTIDE SEQUENCE</scope>
</reference>
<sequence length="90" mass="10722">MVTTDAPANTHRELKYIQDFFRFEEISSPALYRFEILIPTHPPYNRNCLDHSLTFLYLYFFSPINCSFCISFCFFCCHTGRRGRLIIEQP</sequence>
<keyword evidence="1" id="KW-0812">Transmembrane</keyword>
<feature type="transmembrane region" description="Helical" evidence="1">
    <location>
        <begin position="56"/>
        <end position="77"/>
    </location>
</feature>
<accession>A0A0F7SWG7</accession>
<protein>
    <submittedName>
        <fullName evidence="2">Uncharacterized protein</fullName>
    </submittedName>
</protein>
<organism evidence="2">
    <name type="scientific">Phaffia rhodozyma</name>
    <name type="common">Yeast</name>
    <name type="synonym">Xanthophyllomyces dendrorhous</name>
    <dbReference type="NCBI Taxonomy" id="264483"/>
    <lineage>
        <taxon>Eukaryota</taxon>
        <taxon>Fungi</taxon>
        <taxon>Dikarya</taxon>
        <taxon>Basidiomycota</taxon>
        <taxon>Agaricomycotina</taxon>
        <taxon>Tremellomycetes</taxon>
        <taxon>Cystofilobasidiales</taxon>
        <taxon>Mrakiaceae</taxon>
        <taxon>Phaffia</taxon>
    </lineage>
</organism>
<evidence type="ECO:0000313" key="2">
    <source>
        <dbReference type="EMBL" id="CED85134.1"/>
    </source>
</evidence>
<proteinExistence type="predicted"/>
<evidence type="ECO:0000256" key="1">
    <source>
        <dbReference type="SAM" id="Phobius"/>
    </source>
</evidence>
<dbReference type="AlphaFoldDB" id="A0A0F7SWG7"/>
<keyword evidence="1" id="KW-0472">Membrane</keyword>
<dbReference type="EMBL" id="LN483332">
    <property type="protein sequence ID" value="CED85134.1"/>
    <property type="molecule type" value="Genomic_DNA"/>
</dbReference>
<name>A0A0F7SWG7_PHARH</name>